<accession>B3SA41</accession>
<dbReference type="PhylomeDB" id="B3SA41"/>
<dbReference type="GO" id="GO:0005654">
    <property type="term" value="C:nucleoplasm"/>
    <property type="evidence" value="ECO:0000318"/>
    <property type="project" value="GO_Central"/>
</dbReference>
<dbReference type="InterPro" id="IPR022776">
    <property type="entry name" value="TRM13/UPF0224_CHHC_Znf_dom"/>
</dbReference>
<dbReference type="Proteomes" id="UP000009022">
    <property type="component" value="Unassembled WGS sequence"/>
</dbReference>
<proteinExistence type="predicted"/>
<feature type="compositionally biased region" description="Basic residues" evidence="4">
    <location>
        <begin position="493"/>
        <end position="506"/>
    </location>
</feature>
<dbReference type="CTD" id="6758274"/>
<dbReference type="RefSeq" id="XP_002117148.1">
    <property type="nucleotide sequence ID" value="XM_002117112.1"/>
</dbReference>
<name>B3SA41_TRIAD</name>
<sequence>MEDNINLTFKNIQEFITQTNRQLSHLIDKIGLDRDQFLLENEIVSCPINVNHRIPRSSLEKHTKKCMLKEQGFYNQIEIPTSKFFYQPNSSVSSILTDYSNVEINAATNDDNCTSSATIVSEIDQDSSVIDPKDIMTLESSNQLSDINIEHKDISTDIEYETIPMEKIKKIHSWKAIPKNYLNIDTLIMDPNTIKSWIIKNLPKTNYLESVMGSEIEVTNIIIRNLHSQTLCQPNKLVRTLWFALQSKGQEFVLELWKFLWTMKISHQYKLDQVSEGVITTVNYALSPDKMACIFTPEQRLAIYEDIIKRVNAMKPKTRATLEELQIDFDTIQELCNNNTDKTKSHLEVLAEQRDYKRRRQTYRAKNVHITKRTPTQVHRDLIELQMKYLESMIGDSSHSTESINNDSRNEVTNNKNIASQKTDTVIDEQLKLKSRKETKSDRRERRHDSADEHYSHRHRSHFRDKPRSHSSKHSDSDYSQHHHRRSKDDNHHHRHHHKHKKSHNK</sequence>
<keyword evidence="2" id="KW-0863">Zinc-finger</keyword>
<organism evidence="6 7">
    <name type="scientific">Trichoplax adhaerens</name>
    <name type="common">Trichoplax reptans</name>
    <dbReference type="NCBI Taxonomy" id="10228"/>
    <lineage>
        <taxon>Eukaryota</taxon>
        <taxon>Metazoa</taxon>
        <taxon>Placozoa</taxon>
        <taxon>Uniplacotomia</taxon>
        <taxon>Trichoplacea</taxon>
        <taxon>Trichoplacidae</taxon>
        <taxon>Trichoplax</taxon>
    </lineage>
</organism>
<dbReference type="PROSITE" id="PS51800">
    <property type="entry name" value="ZF_CHHC_U11_48K"/>
    <property type="match status" value="1"/>
</dbReference>
<dbReference type="InParanoid" id="B3SA41"/>
<evidence type="ECO:0000256" key="4">
    <source>
        <dbReference type="SAM" id="MobiDB-lite"/>
    </source>
</evidence>
<evidence type="ECO:0000313" key="6">
    <source>
        <dbReference type="EMBL" id="EDV20454.1"/>
    </source>
</evidence>
<dbReference type="Pfam" id="PF05253">
    <property type="entry name" value="zf-U11-48K"/>
    <property type="match status" value="1"/>
</dbReference>
<evidence type="ECO:0000256" key="2">
    <source>
        <dbReference type="ARBA" id="ARBA00022771"/>
    </source>
</evidence>
<evidence type="ECO:0000259" key="5">
    <source>
        <dbReference type="PROSITE" id="PS51800"/>
    </source>
</evidence>
<feature type="region of interest" description="Disordered" evidence="4">
    <location>
        <begin position="395"/>
        <end position="506"/>
    </location>
</feature>
<dbReference type="KEGG" id="tad:TRIADDRAFT_61126"/>
<keyword evidence="1" id="KW-0479">Metal-binding</keyword>
<dbReference type="PANTHER" id="PTHR21402">
    <property type="entry name" value="GAMETOCYTE SPECIFIC FACTOR 1-RELATED"/>
    <property type="match status" value="1"/>
</dbReference>
<dbReference type="GO" id="GO:0005829">
    <property type="term" value="C:cytosol"/>
    <property type="evidence" value="ECO:0000318"/>
    <property type="project" value="GO_Central"/>
</dbReference>
<keyword evidence="3" id="KW-0862">Zinc</keyword>
<dbReference type="EMBL" id="DS985260">
    <property type="protein sequence ID" value="EDV20454.1"/>
    <property type="molecule type" value="Genomic_DNA"/>
</dbReference>
<dbReference type="InterPro" id="IPR051591">
    <property type="entry name" value="UPF0224_FAM112_RNA_Proc"/>
</dbReference>
<dbReference type="GeneID" id="6758274"/>
<reference evidence="6 7" key="1">
    <citation type="journal article" date="2008" name="Nature">
        <title>The Trichoplax genome and the nature of placozoans.</title>
        <authorList>
            <person name="Srivastava M."/>
            <person name="Begovic E."/>
            <person name="Chapman J."/>
            <person name="Putnam N.H."/>
            <person name="Hellsten U."/>
            <person name="Kawashima T."/>
            <person name="Kuo A."/>
            <person name="Mitros T."/>
            <person name="Salamov A."/>
            <person name="Carpenter M.L."/>
            <person name="Signorovitch A.Y."/>
            <person name="Moreno M.A."/>
            <person name="Kamm K."/>
            <person name="Grimwood J."/>
            <person name="Schmutz J."/>
            <person name="Shapiro H."/>
            <person name="Grigoriev I.V."/>
            <person name="Buss L.W."/>
            <person name="Schierwater B."/>
            <person name="Dellaporta S.L."/>
            <person name="Rokhsar D.S."/>
        </authorList>
    </citation>
    <scope>NUCLEOTIDE SEQUENCE [LARGE SCALE GENOMIC DNA]</scope>
    <source>
        <strain evidence="6 7">Grell-BS-1999</strain>
    </source>
</reference>
<dbReference type="AlphaFoldDB" id="B3SA41"/>
<dbReference type="GO" id="GO:0008270">
    <property type="term" value="F:zinc ion binding"/>
    <property type="evidence" value="ECO:0007669"/>
    <property type="project" value="UniProtKB-KW"/>
</dbReference>
<evidence type="ECO:0000256" key="1">
    <source>
        <dbReference type="ARBA" id="ARBA00022723"/>
    </source>
</evidence>
<evidence type="ECO:0000313" key="7">
    <source>
        <dbReference type="Proteomes" id="UP000009022"/>
    </source>
</evidence>
<dbReference type="OMA" id="YLESMIG"/>
<feature type="domain" description="CHHC U11-48K-type" evidence="5">
    <location>
        <begin position="43"/>
        <end position="70"/>
    </location>
</feature>
<evidence type="ECO:0000256" key="3">
    <source>
        <dbReference type="ARBA" id="ARBA00022833"/>
    </source>
</evidence>
<dbReference type="STRING" id="10228.B3SA41"/>
<keyword evidence="7" id="KW-1185">Reference proteome</keyword>
<dbReference type="HOGENOM" id="CLU_538991_0_0_1"/>
<gene>
    <name evidence="6" type="ORF">TRIADDRAFT_61126</name>
</gene>
<dbReference type="PANTHER" id="PTHR21402:SF10">
    <property type="entry name" value="U11_U12 SMALL NUCLEAR RIBONUCLEOPROTEIN 48 KDA PROTEIN"/>
    <property type="match status" value="1"/>
</dbReference>
<dbReference type="GO" id="GO:0005689">
    <property type="term" value="C:U12-type spliceosomal complex"/>
    <property type="evidence" value="ECO:0000318"/>
    <property type="project" value="GO_Central"/>
</dbReference>
<dbReference type="OrthoDB" id="69229at2759"/>
<feature type="compositionally biased region" description="Basic and acidic residues" evidence="4">
    <location>
        <begin position="464"/>
        <end position="492"/>
    </location>
</feature>
<protein>
    <recommendedName>
        <fullName evidence="5">CHHC U11-48K-type domain-containing protein</fullName>
    </recommendedName>
</protein>
<feature type="compositionally biased region" description="Polar residues" evidence="4">
    <location>
        <begin position="395"/>
        <end position="424"/>
    </location>
</feature>
<feature type="compositionally biased region" description="Basic and acidic residues" evidence="4">
    <location>
        <begin position="429"/>
        <end position="455"/>
    </location>
</feature>